<proteinExistence type="predicted"/>
<accession>A0A022XZ58</accession>
<evidence type="ECO:0000313" key="3">
    <source>
        <dbReference type="Proteomes" id="UP000023623"/>
    </source>
</evidence>
<feature type="region of interest" description="Disordered" evidence="1">
    <location>
        <begin position="58"/>
        <end position="80"/>
    </location>
</feature>
<dbReference type="HOGENOM" id="CLU_1751023_0_0_1"/>
<name>A0A022XZ58_TRISD</name>
<dbReference type="Proteomes" id="UP000023623">
    <property type="component" value="Unassembled WGS sequence"/>
</dbReference>
<keyword evidence="3" id="KW-1185">Reference proteome</keyword>
<evidence type="ECO:0000313" key="2">
    <source>
        <dbReference type="EMBL" id="EZF76017.1"/>
    </source>
</evidence>
<dbReference type="EMBL" id="KK208796">
    <property type="protein sequence ID" value="EZF76017.1"/>
    <property type="molecule type" value="Genomic_DNA"/>
</dbReference>
<protein>
    <submittedName>
        <fullName evidence="2">Uncharacterized protein</fullName>
    </submittedName>
</protein>
<reference evidence="2 3" key="1">
    <citation type="submission" date="2014-02" db="EMBL/GenBank/DDBJ databases">
        <title>The Genome Sequence of Trichophyton rubrum (morphotype soudanense) CBS 452.61.</title>
        <authorList>
            <consortium name="The Broad Institute Genomics Platform"/>
            <person name="Cuomo C.A."/>
            <person name="White T.C."/>
            <person name="Graser Y."/>
            <person name="Martinez-Rossi N."/>
            <person name="Heitman J."/>
            <person name="Young S.K."/>
            <person name="Zeng Q."/>
            <person name="Gargeya S."/>
            <person name="Abouelleil A."/>
            <person name="Alvarado L."/>
            <person name="Chapman S.B."/>
            <person name="Gainer-Dewar J."/>
            <person name="Goldberg J."/>
            <person name="Griggs A."/>
            <person name="Gujja S."/>
            <person name="Hansen M."/>
            <person name="Howarth C."/>
            <person name="Imamovic A."/>
            <person name="Larimer J."/>
            <person name="Martinez D."/>
            <person name="Murphy C."/>
            <person name="Pearson M.D."/>
            <person name="Persinoti G."/>
            <person name="Poon T."/>
            <person name="Priest M."/>
            <person name="Roberts A.D."/>
            <person name="Saif S."/>
            <person name="Shea T.D."/>
            <person name="Sykes S.N."/>
            <person name="Wortman J."/>
            <person name="Nusbaum C."/>
            <person name="Birren B."/>
        </authorList>
    </citation>
    <scope>NUCLEOTIDE SEQUENCE [LARGE SCALE GENOMIC DNA]</scope>
    <source>
        <strain evidence="2 3">CBS 452.61</strain>
    </source>
</reference>
<evidence type="ECO:0000256" key="1">
    <source>
        <dbReference type="SAM" id="MobiDB-lite"/>
    </source>
</evidence>
<dbReference type="AlphaFoldDB" id="A0A022XZ58"/>
<sequence>MHVEYNMPFDDEKRPQQWNGGWVCPWETRTWGGFLWLLCDIAHGSPFHSPSPALPYSLMSKSSSQTHHAGAGEGRKPPSPSKPYPWIGYRHIIVLQVSSRLPPIRFTRACLLINFRGSTVHHAGRYPEQTASKLFSLHSAITQRNKKER</sequence>
<gene>
    <name evidence="2" type="ORF">H105_02550</name>
</gene>
<organism evidence="2 3">
    <name type="scientific">Trichophyton soudanense CBS 452.61</name>
    <dbReference type="NCBI Taxonomy" id="1215331"/>
    <lineage>
        <taxon>Eukaryota</taxon>
        <taxon>Fungi</taxon>
        <taxon>Dikarya</taxon>
        <taxon>Ascomycota</taxon>
        <taxon>Pezizomycotina</taxon>
        <taxon>Eurotiomycetes</taxon>
        <taxon>Eurotiomycetidae</taxon>
        <taxon>Onygenales</taxon>
        <taxon>Arthrodermataceae</taxon>
        <taxon>Trichophyton</taxon>
    </lineage>
</organism>